<accession>A0ABU8H9X1</accession>
<keyword evidence="14" id="KW-1185">Reference proteome</keyword>
<evidence type="ECO:0000256" key="7">
    <source>
        <dbReference type="ARBA" id="ARBA00022801"/>
    </source>
</evidence>
<evidence type="ECO:0000256" key="1">
    <source>
        <dbReference type="ARBA" id="ARBA00000553"/>
    </source>
</evidence>
<protein>
    <recommendedName>
        <fullName evidence="12">Purine nucleoside phosphorylase</fullName>
    </recommendedName>
</protein>
<dbReference type="Pfam" id="PF02578">
    <property type="entry name" value="Cu-oxidase_4"/>
    <property type="match status" value="1"/>
</dbReference>
<keyword evidence="6" id="KW-0479">Metal-binding</keyword>
<evidence type="ECO:0000256" key="4">
    <source>
        <dbReference type="ARBA" id="ARBA00007353"/>
    </source>
</evidence>
<comment type="catalytic activity">
    <reaction evidence="11">
        <text>S-methyl-5'-thioadenosine + phosphate = 5-(methylsulfanyl)-alpha-D-ribose 1-phosphate + adenine</text>
        <dbReference type="Rhea" id="RHEA:11852"/>
        <dbReference type="ChEBI" id="CHEBI:16708"/>
        <dbReference type="ChEBI" id="CHEBI:17509"/>
        <dbReference type="ChEBI" id="CHEBI:43474"/>
        <dbReference type="ChEBI" id="CHEBI:58533"/>
        <dbReference type="EC" id="2.4.2.28"/>
    </reaction>
    <physiologicalReaction direction="left-to-right" evidence="11">
        <dbReference type="Rhea" id="RHEA:11853"/>
    </physiologicalReaction>
</comment>
<sequence>MDTFVRTGQRAFSITEWSNEDSSLIAGFSTKLSGASEGCFGSLNLGYHVEDKENHVRANRELLAGEISLPLSTWVGAEQTHGDRVVKVMTADKGKGAKSYDTAIKDTDGMYTFESGVLLTLAFADCVPIYFYAPNHHLVGIVHAGWKGTVKQIAATLVREWNSLGVKSEEIQAVIGPSICQSCYIVDDFVRSRIDKIVTNIGEKYYTEKEQGQYLLNLKEVNLSILQQAGLLRENIYTSSLCTSCDSSTFFSHRRDQGNTGRMLGFIGWKE</sequence>
<dbReference type="SUPFAM" id="SSF64438">
    <property type="entry name" value="CNF1/YfiH-like putative cysteine hydrolases"/>
    <property type="match status" value="1"/>
</dbReference>
<keyword evidence="7" id="KW-0378">Hydrolase</keyword>
<comment type="function">
    <text evidence="3">Purine nucleoside enzyme that catalyzes the phosphorolysis of adenosine and inosine nucleosides, yielding D-ribose 1-phosphate and the respective free bases, adenine and hypoxanthine. Also catalyzes the phosphorolysis of S-methyl-5'-thioadenosine into adenine and S-methyl-5-thio-alpha-D-ribose 1-phosphate. Also has adenosine deaminase activity.</text>
</comment>
<dbReference type="InterPro" id="IPR003730">
    <property type="entry name" value="Cu_polyphenol_OxRdtase"/>
</dbReference>
<organism evidence="13 14">
    <name type="scientific">Bacillus spongiae</name>
    <dbReference type="NCBI Taxonomy" id="2683610"/>
    <lineage>
        <taxon>Bacteria</taxon>
        <taxon>Bacillati</taxon>
        <taxon>Bacillota</taxon>
        <taxon>Bacilli</taxon>
        <taxon>Bacillales</taxon>
        <taxon>Bacillaceae</taxon>
        <taxon>Bacillus</taxon>
    </lineage>
</organism>
<dbReference type="PANTHER" id="PTHR30616">
    <property type="entry name" value="UNCHARACTERIZED PROTEIN YFIH"/>
    <property type="match status" value="1"/>
</dbReference>
<evidence type="ECO:0000256" key="8">
    <source>
        <dbReference type="ARBA" id="ARBA00022833"/>
    </source>
</evidence>
<evidence type="ECO:0000256" key="11">
    <source>
        <dbReference type="ARBA" id="ARBA00049893"/>
    </source>
</evidence>
<evidence type="ECO:0000256" key="2">
    <source>
        <dbReference type="ARBA" id="ARBA00001947"/>
    </source>
</evidence>
<comment type="catalytic activity">
    <reaction evidence="10">
        <text>adenosine + phosphate = alpha-D-ribose 1-phosphate + adenine</text>
        <dbReference type="Rhea" id="RHEA:27642"/>
        <dbReference type="ChEBI" id="CHEBI:16335"/>
        <dbReference type="ChEBI" id="CHEBI:16708"/>
        <dbReference type="ChEBI" id="CHEBI:43474"/>
        <dbReference type="ChEBI" id="CHEBI:57720"/>
        <dbReference type="EC" id="2.4.2.1"/>
    </reaction>
    <physiologicalReaction direction="left-to-right" evidence="10">
        <dbReference type="Rhea" id="RHEA:27643"/>
    </physiologicalReaction>
</comment>
<comment type="similarity">
    <text evidence="4 12">Belongs to the purine nucleoside phosphorylase YfiH/LACC1 family.</text>
</comment>
<comment type="catalytic activity">
    <reaction evidence="9">
        <text>adenosine + H2O + H(+) = inosine + NH4(+)</text>
        <dbReference type="Rhea" id="RHEA:24408"/>
        <dbReference type="ChEBI" id="CHEBI:15377"/>
        <dbReference type="ChEBI" id="CHEBI:15378"/>
        <dbReference type="ChEBI" id="CHEBI:16335"/>
        <dbReference type="ChEBI" id="CHEBI:17596"/>
        <dbReference type="ChEBI" id="CHEBI:28938"/>
        <dbReference type="EC" id="3.5.4.4"/>
    </reaction>
    <physiologicalReaction direction="left-to-right" evidence="9">
        <dbReference type="Rhea" id="RHEA:24409"/>
    </physiologicalReaction>
</comment>
<dbReference type="PANTHER" id="PTHR30616:SF2">
    <property type="entry name" value="PURINE NUCLEOSIDE PHOSPHORYLASE LACC1"/>
    <property type="match status" value="1"/>
</dbReference>
<name>A0ABU8H9X1_9BACI</name>
<comment type="catalytic activity">
    <reaction evidence="1">
        <text>inosine + phosphate = alpha-D-ribose 1-phosphate + hypoxanthine</text>
        <dbReference type="Rhea" id="RHEA:27646"/>
        <dbReference type="ChEBI" id="CHEBI:17368"/>
        <dbReference type="ChEBI" id="CHEBI:17596"/>
        <dbReference type="ChEBI" id="CHEBI:43474"/>
        <dbReference type="ChEBI" id="CHEBI:57720"/>
        <dbReference type="EC" id="2.4.2.1"/>
    </reaction>
    <physiologicalReaction direction="left-to-right" evidence="1">
        <dbReference type="Rhea" id="RHEA:27647"/>
    </physiologicalReaction>
</comment>
<dbReference type="InterPro" id="IPR038371">
    <property type="entry name" value="Cu_polyphenol_OxRdtase_sf"/>
</dbReference>
<keyword evidence="8" id="KW-0862">Zinc</keyword>
<evidence type="ECO:0000256" key="5">
    <source>
        <dbReference type="ARBA" id="ARBA00022679"/>
    </source>
</evidence>
<reference evidence="13 14" key="1">
    <citation type="journal article" date="2018" name="J. Microbiol.">
        <title>Bacillus spongiae sp. nov., isolated from sponge of Jeju Island.</title>
        <authorList>
            <person name="Lee G.E."/>
            <person name="Im W.T."/>
            <person name="Park J.S."/>
        </authorList>
    </citation>
    <scope>NUCLEOTIDE SEQUENCE [LARGE SCALE GENOMIC DNA]</scope>
    <source>
        <strain evidence="13 14">135PIL107-10</strain>
    </source>
</reference>
<evidence type="ECO:0000313" key="13">
    <source>
        <dbReference type="EMBL" id="MEI5906093.1"/>
    </source>
</evidence>
<dbReference type="Gene3D" id="3.60.140.10">
    <property type="entry name" value="CNF1/YfiH-like putative cysteine hydrolases"/>
    <property type="match status" value="1"/>
</dbReference>
<dbReference type="Proteomes" id="UP001312865">
    <property type="component" value="Unassembled WGS sequence"/>
</dbReference>
<evidence type="ECO:0000256" key="6">
    <source>
        <dbReference type="ARBA" id="ARBA00022723"/>
    </source>
</evidence>
<evidence type="ECO:0000256" key="3">
    <source>
        <dbReference type="ARBA" id="ARBA00003215"/>
    </source>
</evidence>
<dbReference type="EMBL" id="JBBAXC010000002">
    <property type="protein sequence ID" value="MEI5906093.1"/>
    <property type="molecule type" value="Genomic_DNA"/>
</dbReference>
<evidence type="ECO:0000256" key="9">
    <source>
        <dbReference type="ARBA" id="ARBA00047989"/>
    </source>
</evidence>
<comment type="caution">
    <text evidence="13">The sequence shown here is derived from an EMBL/GenBank/DDBJ whole genome shotgun (WGS) entry which is preliminary data.</text>
</comment>
<proteinExistence type="inferred from homology"/>
<dbReference type="InterPro" id="IPR011324">
    <property type="entry name" value="Cytotoxic_necrot_fac-like_cat"/>
</dbReference>
<evidence type="ECO:0000256" key="12">
    <source>
        <dbReference type="RuleBase" id="RU361274"/>
    </source>
</evidence>
<gene>
    <name evidence="13" type="primary">pgeF</name>
    <name evidence="13" type="ORF">WAK64_03280</name>
</gene>
<dbReference type="CDD" id="cd16833">
    <property type="entry name" value="YfiH"/>
    <property type="match status" value="1"/>
</dbReference>
<dbReference type="RefSeq" id="WP_336585514.1">
    <property type="nucleotide sequence ID" value="NZ_JBBAXC010000002.1"/>
</dbReference>
<evidence type="ECO:0000256" key="10">
    <source>
        <dbReference type="ARBA" id="ARBA00048968"/>
    </source>
</evidence>
<evidence type="ECO:0000313" key="14">
    <source>
        <dbReference type="Proteomes" id="UP001312865"/>
    </source>
</evidence>
<keyword evidence="5" id="KW-0808">Transferase</keyword>
<dbReference type="NCBIfam" id="TIGR00726">
    <property type="entry name" value="peptidoglycan editing factor PgeF"/>
    <property type="match status" value="1"/>
</dbReference>
<comment type="cofactor">
    <cofactor evidence="2">
        <name>Zn(2+)</name>
        <dbReference type="ChEBI" id="CHEBI:29105"/>
    </cofactor>
</comment>